<evidence type="ECO:0000313" key="8">
    <source>
        <dbReference type="Proteomes" id="UP000005239"/>
    </source>
</evidence>
<gene>
    <name evidence="7" type="primary">WBGene00304487</name>
</gene>
<protein>
    <recommendedName>
        <fullName evidence="4">Protein phosphatase</fullName>
        <ecNumber evidence="4">3.1.3.16</ecNumber>
    </recommendedName>
</protein>
<reference evidence="7" key="2">
    <citation type="submission" date="2022-06" db="UniProtKB">
        <authorList>
            <consortium name="EnsemblMetazoa"/>
        </authorList>
    </citation>
    <scope>IDENTIFICATION</scope>
    <source>
        <strain evidence="7">PS312</strain>
    </source>
</reference>
<comment type="cofactor">
    <cofactor evidence="4">
        <name>Mn(2+)</name>
        <dbReference type="ChEBI" id="CHEBI:29035"/>
    </cofactor>
</comment>
<dbReference type="InterPro" id="IPR039123">
    <property type="entry name" value="PPTC7"/>
</dbReference>
<feature type="domain" description="PPM-type phosphatase" evidence="6">
    <location>
        <begin position="70"/>
        <end position="325"/>
    </location>
</feature>
<evidence type="ECO:0000256" key="3">
    <source>
        <dbReference type="ARBA" id="ARBA00022912"/>
    </source>
</evidence>
<dbReference type="SMART" id="SM00332">
    <property type="entry name" value="PP2Cc"/>
    <property type="match status" value="1"/>
</dbReference>
<keyword evidence="3 4" id="KW-0904">Protein phosphatase</keyword>
<dbReference type="EnsemblMetazoa" id="PPA46708.1">
    <property type="protein sequence ID" value="PPA46708.1"/>
    <property type="gene ID" value="WBGene00304487"/>
</dbReference>
<dbReference type="InterPro" id="IPR001932">
    <property type="entry name" value="PPM-type_phosphatase-like_dom"/>
</dbReference>
<feature type="compositionally biased region" description="Low complexity" evidence="5">
    <location>
        <begin position="50"/>
        <end position="62"/>
    </location>
</feature>
<feature type="region of interest" description="Disordered" evidence="5">
    <location>
        <begin position="30"/>
        <end position="65"/>
    </location>
</feature>
<dbReference type="OMA" id="QKACNSL"/>
<dbReference type="Pfam" id="PF00481">
    <property type="entry name" value="PP2C"/>
    <property type="match status" value="1"/>
</dbReference>
<dbReference type="PROSITE" id="PS51746">
    <property type="entry name" value="PPM_2"/>
    <property type="match status" value="1"/>
</dbReference>
<name>A0A8R1V5V8_PRIPA</name>
<dbReference type="AlphaFoldDB" id="A0A8R1V5V8"/>
<dbReference type="GO" id="GO:0010795">
    <property type="term" value="P:regulation of ubiquinone biosynthetic process"/>
    <property type="evidence" value="ECO:0000318"/>
    <property type="project" value="GO_Central"/>
</dbReference>
<dbReference type="Gene3D" id="3.60.40.10">
    <property type="entry name" value="PPM-type phosphatase domain"/>
    <property type="match status" value="1"/>
</dbReference>
<dbReference type="OrthoDB" id="60843at2759"/>
<dbReference type="FunFam" id="3.60.40.10:FF:000110">
    <property type="entry name" value="Integrin-linked kinase-associated serine/threonine phosphatase 2C"/>
    <property type="match status" value="1"/>
</dbReference>
<accession>A0A8R1V5V8</accession>
<sequence>MIGPRVISACARVATRAVFTGGSLDVASSCVASPPRPFSTTPIVSDSSKESPSTPSSSSSQPLEGAVARVAGFPKDLAKGRSTARDSCKYGDDACFIAHFKRTLVAGVADGVGGWRKYGIDPSEFSSKLMKECEKRIHSGSFDPKRPDDIIAKGFKATSSPPHPIGSSTACVVVVSDYSLYSANLGDSGFLVVRNGKIVARSKEQTHYFNAPFQLTLPPDGFEGFIGDSPQSADRHQMEVSSGDIIVVATDGLWDNLPEEILLEELTSLKDGAHVQQVCNSIALCARRLSFDDSHESPFSIRARQHGYNYPGGKPDDITLILILVQ</sequence>
<dbReference type="GO" id="GO:0005739">
    <property type="term" value="C:mitochondrion"/>
    <property type="evidence" value="ECO:0000318"/>
    <property type="project" value="GO_Central"/>
</dbReference>
<dbReference type="GO" id="GO:0004722">
    <property type="term" value="F:protein serine/threonine phosphatase activity"/>
    <property type="evidence" value="ECO:0000318"/>
    <property type="project" value="GO_Central"/>
</dbReference>
<dbReference type="PANTHER" id="PTHR12320">
    <property type="entry name" value="PROTEIN PHOSPHATASE 2C"/>
    <property type="match status" value="1"/>
</dbReference>
<keyword evidence="4" id="KW-0464">Manganese</keyword>
<evidence type="ECO:0000256" key="5">
    <source>
        <dbReference type="SAM" id="MobiDB-lite"/>
    </source>
</evidence>
<keyword evidence="4" id="KW-0460">Magnesium</keyword>
<dbReference type="Proteomes" id="UP000005239">
    <property type="component" value="Unassembled WGS sequence"/>
</dbReference>
<reference evidence="8" key="1">
    <citation type="journal article" date="2008" name="Nat. Genet.">
        <title>The Pristionchus pacificus genome provides a unique perspective on nematode lifestyle and parasitism.</title>
        <authorList>
            <person name="Dieterich C."/>
            <person name="Clifton S.W."/>
            <person name="Schuster L.N."/>
            <person name="Chinwalla A."/>
            <person name="Delehaunty K."/>
            <person name="Dinkelacker I."/>
            <person name="Fulton L."/>
            <person name="Fulton R."/>
            <person name="Godfrey J."/>
            <person name="Minx P."/>
            <person name="Mitreva M."/>
            <person name="Roeseler W."/>
            <person name="Tian H."/>
            <person name="Witte H."/>
            <person name="Yang S.P."/>
            <person name="Wilson R.K."/>
            <person name="Sommer R.J."/>
        </authorList>
    </citation>
    <scope>NUCLEOTIDE SEQUENCE [LARGE SCALE GENOMIC DNA]</scope>
    <source>
        <strain evidence="8">PS312</strain>
    </source>
</reference>
<organism evidence="7 8">
    <name type="scientific">Pristionchus pacificus</name>
    <name type="common">Parasitic nematode worm</name>
    <dbReference type="NCBI Taxonomy" id="54126"/>
    <lineage>
        <taxon>Eukaryota</taxon>
        <taxon>Metazoa</taxon>
        <taxon>Ecdysozoa</taxon>
        <taxon>Nematoda</taxon>
        <taxon>Chromadorea</taxon>
        <taxon>Rhabditida</taxon>
        <taxon>Rhabditina</taxon>
        <taxon>Diplogasteromorpha</taxon>
        <taxon>Diplogasteroidea</taxon>
        <taxon>Neodiplogasteridae</taxon>
        <taxon>Pristionchus</taxon>
    </lineage>
</organism>
<keyword evidence="4" id="KW-0378">Hydrolase</keyword>
<proteinExistence type="inferred from homology"/>
<comment type="cofactor">
    <cofactor evidence="1 4">
        <name>Mg(2+)</name>
        <dbReference type="ChEBI" id="CHEBI:18420"/>
    </cofactor>
</comment>
<dbReference type="SMART" id="SM00331">
    <property type="entry name" value="PP2C_SIG"/>
    <property type="match status" value="1"/>
</dbReference>
<dbReference type="EC" id="3.1.3.16" evidence="4"/>
<evidence type="ECO:0000256" key="4">
    <source>
        <dbReference type="RuleBase" id="RU366020"/>
    </source>
</evidence>
<comment type="catalytic activity">
    <reaction evidence="4">
        <text>O-phospho-L-threonyl-[protein] + H2O = L-threonyl-[protein] + phosphate</text>
        <dbReference type="Rhea" id="RHEA:47004"/>
        <dbReference type="Rhea" id="RHEA-COMP:11060"/>
        <dbReference type="Rhea" id="RHEA-COMP:11605"/>
        <dbReference type="ChEBI" id="CHEBI:15377"/>
        <dbReference type="ChEBI" id="CHEBI:30013"/>
        <dbReference type="ChEBI" id="CHEBI:43474"/>
        <dbReference type="ChEBI" id="CHEBI:61977"/>
        <dbReference type="EC" id="3.1.3.16"/>
    </reaction>
</comment>
<keyword evidence="4" id="KW-0479">Metal-binding</keyword>
<comment type="catalytic activity">
    <reaction evidence="4">
        <text>O-phospho-L-seryl-[protein] + H2O = L-seryl-[protein] + phosphate</text>
        <dbReference type="Rhea" id="RHEA:20629"/>
        <dbReference type="Rhea" id="RHEA-COMP:9863"/>
        <dbReference type="Rhea" id="RHEA-COMP:11604"/>
        <dbReference type="ChEBI" id="CHEBI:15377"/>
        <dbReference type="ChEBI" id="CHEBI:29999"/>
        <dbReference type="ChEBI" id="CHEBI:43474"/>
        <dbReference type="ChEBI" id="CHEBI:83421"/>
        <dbReference type="EC" id="3.1.3.16"/>
    </reaction>
</comment>
<comment type="similarity">
    <text evidence="2 4">Belongs to the PP2C family.</text>
</comment>
<dbReference type="SUPFAM" id="SSF81606">
    <property type="entry name" value="PP2C-like"/>
    <property type="match status" value="1"/>
</dbReference>
<dbReference type="GO" id="GO:0046872">
    <property type="term" value="F:metal ion binding"/>
    <property type="evidence" value="ECO:0007669"/>
    <property type="project" value="UniProtKB-UniRule"/>
</dbReference>
<evidence type="ECO:0000256" key="2">
    <source>
        <dbReference type="ARBA" id="ARBA00006702"/>
    </source>
</evidence>
<evidence type="ECO:0000313" key="7">
    <source>
        <dbReference type="EnsemblMetazoa" id="PPA46708.1"/>
    </source>
</evidence>
<dbReference type="InterPro" id="IPR036457">
    <property type="entry name" value="PPM-type-like_dom_sf"/>
</dbReference>
<evidence type="ECO:0000259" key="6">
    <source>
        <dbReference type="PROSITE" id="PS51746"/>
    </source>
</evidence>
<dbReference type="PANTHER" id="PTHR12320:SF1">
    <property type="entry name" value="PROTEIN PHOSPHATASE PTC7 HOMOLOG"/>
    <property type="match status" value="1"/>
</dbReference>
<evidence type="ECO:0000256" key="1">
    <source>
        <dbReference type="ARBA" id="ARBA00001946"/>
    </source>
</evidence>
<keyword evidence="8" id="KW-1185">Reference proteome</keyword>